<reference evidence="1" key="2">
    <citation type="submission" date="2022-06" db="UniProtKB">
        <authorList>
            <consortium name="EnsemblMetazoa"/>
        </authorList>
    </citation>
    <scope>IDENTIFICATION</scope>
</reference>
<keyword evidence="2" id="KW-1185">Reference proteome</keyword>
<name>A0A8R1Y411_ONCVO</name>
<organism evidence="1 2">
    <name type="scientific">Onchocerca volvulus</name>
    <dbReference type="NCBI Taxonomy" id="6282"/>
    <lineage>
        <taxon>Eukaryota</taxon>
        <taxon>Metazoa</taxon>
        <taxon>Ecdysozoa</taxon>
        <taxon>Nematoda</taxon>
        <taxon>Chromadorea</taxon>
        <taxon>Rhabditida</taxon>
        <taxon>Spirurina</taxon>
        <taxon>Spiruromorpha</taxon>
        <taxon>Filarioidea</taxon>
        <taxon>Onchocercidae</taxon>
        <taxon>Onchocerca</taxon>
    </lineage>
</organism>
<dbReference type="EnsemblMetazoa" id="OVOC9819.1">
    <property type="protein sequence ID" value="OVOC9819.1"/>
    <property type="gene ID" value="WBGene00246628"/>
</dbReference>
<sequence>MKTFVANAFAVGRLFTIQKFPSHAAKRMPPTRKILDQKRNIWVDKLIV</sequence>
<accession>A0A8R1Y411</accession>
<reference evidence="2" key="1">
    <citation type="submission" date="2013-10" db="EMBL/GenBank/DDBJ databases">
        <title>Genome sequencing of Onchocerca volvulus.</title>
        <authorList>
            <person name="Cotton J."/>
            <person name="Tsai J."/>
            <person name="Stanley E."/>
            <person name="Tracey A."/>
            <person name="Holroyd N."/>
            <person name="Lustigman S."/>
            <person name="Berriman M."/>
        </authorList>
    </citation>
    <scope>NUCLEOTIDE SEQUENCE</scope>
</reference>
<dbReference type="EMBL" id="CMVM020000294">
    <property type="status" value="NOT_ANNOTATED_CDS"/>
    <property type="molecule type" value="Genomic_DNA"/>
</dbReference>
<evidence type="ECO:0000313" key="1">
    <source>
        <dbReference type="EnsemblMetazoa" id="OVOC9819.1"/>
    </source>
</evidence>
<evidence type="ECO:0000313" key="2">
    <source>
        <dbReference type="Proteomes" id="UP000024404"/>
    </source>
</evidence>
<proteinExistence type="predicted"/>
<dbReference type="AlphaFoldDB" id="A0A8R1Y411"/>
<protein>
    <submittedName>
        <fullName evidence="1">Uncharacterized protein</fullName>
    </submittedName>
</protein>
<dbReference type="Proteomes" id="UP000024404">
    <property type="component" value="Unassembled WGS sequence"/>
</dbReference>